<accession>A0A7C9MQK7</accession>
<proteinExistence type="predicted"/>
<dbReference type="AlphaFoldDB" id="A0A7C9MQK7"/>
<dbReference type="Gene3D" id="3.50.50.60">
    <property type="entry name" value="FAD/NAD(P)-binding domain"/>
    <property type="match status" value="2"/>
</dbReference>
<dbReference type="PANTHER" id="PTHR13847">
    <property type="entry name" value="SARCOSINE DEHYDROGENASE-RELATED"/>
    <property type="match status" value="1"/>
</dbReference>
<reference evidence="3 4" key="2">
    <citation type="submission" date="2020-03" db="EMBL/GenBank/DDBJ databases">
        <title>Kangsaoukella pontilimi gen. nov., sp. nov., a new member of the family Rhodobacteraceae isolated from a tidal mudflat.</title>
        <authorList>
            <person name="Kim I.S."/>
        </authorList>
    </citation>
    <scope>NUCLEOTIDE SEQUENCE [LARGE SCALE GENOMIC DNA]</scope>
    <source>
        <strain evidence="3 4">GH1-50</strain>
    </source>
</reference>
<dbReference type="RefSeq" id="WP_160763367.1">
    <property type="nucleotide sequence ID" value="NZ_WUPT01000001.1"/>
</dbReference>
<sequence length="414" mass="44904">MSDVLVIGGGVVGVSSALFLLEEGHNVTLVERKGIASEASGGNAGAFALTDVEPLASPGIMRQAPRWLLDPTGPLALDPFYAPFMAEWLLRFWGASRPGKVKASTKAIGDLMRVSAEAFDQVTALTEAEPLIRRDGQLQLYEGEAAFRAAAPVWQARADHGVRFEMLESPGAIAEIQPGLSPRFTHAGYTPDWCTVTDPKTWVWHLFQAFRDRGGVYEEGRVSSLTRANGRVRASGDRERWADRVVVAAGPWSHRLARTLGDRIPLETERGYNTTIADPGIELRTFLTFTQHGFVMSKIGNGVRVGGAVELAGLDKPPNPKRWKALLDKGQAFLPGLRTEGGQQWMGFRPSLPDSLPVIGPSPRAPEVIYAFGHGHYGLTQSAGTARLVADLVAGRAPAIDLAPFRAERFRILP</sequence>
<evidence type="ECO:0000259" key="2">
    <source>
        <dbReference type="Pfam" id="PF01266"/>
    </source>
</evidence>
<dbReference type="Pfam" id="PF01266">
    <property type="entry name" value="DAO"/>
    <property type="match status" value="1"/>
</dbReference>
<dbReference type="EMBL" id="WUPT01000001">
    <property type="protein sequence ID" value="MXQ07497.1"/>
    <property type="molecule type" value="Genomic_DNA"/>
</dbReference>
<dbReference type="GO" id="GO:0005737">
    <property type="term" value="C:cytoplasm"/>
    <property type="evidence" value="ECO:0007669"/>
    <property type="project" value="TreeGrafter"/>
</dbReference>
<reference evidence="3 4" key="1">
    <citation type="submission" date="2019-12" db="EMBL/GenBank/DDBJ databases">
        <authorList>
            <person name="Lee S.D."/>
        </authorList>
    </citation>
    <scope>NUCLEOTIDE SEQUENCE [LARGE SCALE GENOMIC DNA]</scope>
    <source>
        <strain evidence="3 4">GH1-50</strain>
    </source>
</reference>
<name>A0A7C9MQK7_9RHOB</name>
<organism evidence="3 4">
    <name type="scientific">Kangsaoukella pontilimi</name>
    <dbReference type="NCBI Taxonomy" id="2691042"/>
    <lineage>
        <taxon>Bacteria</taxon>
        <taxon>Pseudomonadati</taxon>
        <taxon>Pseudomonadota</taxon>
        <taxon>Alphaproteobacteria</taxon>
        <taxon>Rhodobacterales</taxon>
        <taxon>Paracoccaceae</taxon>
        <taxon>Kangsaoukella</taxon>
    </lineage>
</organism>
<keyword evidence="4" id="KW-1185">Reference proteome</keyword>
<feature type="domain" description="FAD dependent oxidoreductase" evidence="2">
    <location>
        <begin position="3"/>
        <end position="392"/>
    </location>
</feature>
<dbReference type="GO" id="GO:0016491">
    <property type="term" value="F:oxidoreductase activity"/>
    <property type="evidence" value="ECO:0007669"/>
    <property type="project" value="UniProtKB-KW"/>
</dbReference>
<evidence type="ECO:0000313" key="3">
    <source>
        <dbReference type="EMBL" id="MXQ07497.1"/>
    </source>
</evidence>
<gene>
    <name evidence="3" type="ORF">GQ651_06510</name>
</gene>
<dbReference type="PANTHER" id="PTHR13847:SF289">
    <property type="entry name" value="GLYCINE OXIDASE"/>
    <property type="match status" value="1"/>
</dbReference>
<protein>
    <submittedName>
        <fullName evidence="3">FAD-dependent oxidoreductase</fullName>
    </submittedName>
</protein>
<comment type="caution">
    <text evidence="3">The sequence shown here is derived from an EMBL/GenBank/DDBJ whole genome shotgun (WGS) entry which is preliminary data.</text>
</comment>
<keyword evidence="1" id="KW-0560">Oxidoreductase</keyword>
<dbReference type="SUPFAM" id="SSF51905">
    <property type="entry name" value="FAD/NAD(P)-binding domain"/>
    <property type="match status" value="1"/>
</dbReference>
<evidence type="ECO:0000256" key="1">
    <source>
        <dbReference type="ARBA" id="ARBA00023002"/>
    </source>
</evidence>
<dbReference type="InterPro" id="IPR006076">
    <property type="entry name" value="FAD-dep_OxRdtase"/>
</dbReference>
<dbReference type="SUPFAM" id="SSF54373">
    <property type="entry name" value="FAD-linked reductases, C-terminal domain"/>
    <property type="match status" value="1"/>
</dbReference>
<dbReference type="InterPro" id="IPR036188">
    <property type="entry name" value="FAD/NAD-bd_sf"/>
</dbReference>
<dbReference type="Gene3D" id="3.30.9.10">
    <property type="entry name" value="D-Amino Acid Oxidase, subunit A, domain 2"/>
    <property type="match status" value="1"/>
</dbReference>
<dbReference type="Proteomes" id="UP000480350">
    <property type="component" value="Unassembled WGS sequence"/>
</dbReference>
<evidence type="ECO:0000313" key="4">
    <source>
        <dbReference type="Proteomes" id="UP000480350"/>
    </source>
</evidence>